<dbReference type="Bgee" id="108701749">
    <property type="expression patterns" value="Expressed in testis and 1 other cell type or tissue"/>
</dbReference>
<dbReference type="KEGG" id="xla:108701749"/>
<proteinExistence type="predicted"/>
<protein>
    <submittedName>
        <fullName evidence="3">P2X purinoceptor 7</fullName>
    </submittedName>
</protein>
<evidence type="ECO:0000313" key="2">
    <source>
        <dbReference type="Proteomes" id="UP000186698"/>
    </source>
</evidence>
<dbReference type="Pfam" id="PF20478">
    <property type="entry name" value="P2RX7_C"/>
    <property type="match status" value="1"/>
</dbReference>
<accession>A0A1L8EZL8</accession>
<organism evidence="2 3">
    <name type="scientific">Xenopus laevis</name>
    <name type="common">African clawed frog</name>
    <dbReference type="NCBI Taxonomy" id="8355"/>
    <lineage>
        <taxon>Eukaryota</taxon>
        <taxon>Metazoa</taxon>
        <taxon>Chordata</taxon>
        <taxon>Craniata</taxon>
        <taxon>Vertebrata</taxon>
        <taxon>Euteleostomi</taxon>
        <taxon>Amphibia</taxon>
        <taxon>Batrachia</taxon>
        <taxon>Anura</taxon>
        <taxon>Pipoidea</taxon>
        <taxon>Pipidae</taxon>
        <taxon>Xenopodinae</taxon>
        <taxon>Xenopus</taxon>
        <taxon>Xenopus</taxon>
    </lineage>
</organism>
<dbReference type="PaxDb" id="8355-A0A1L8EZL8"/>
<sequence>MAESLPQIEEGVPDDMEQALITELERSLGNSVHDLCFQNDPEWSESELTAIENTPQDIRIGNTFWCNCAKCLEMPTRDESCCCTEMPNLQQYLTEDITCITLVQEMLFFCTNEDFLDFMIRWSGRYTMAQYNRDRKRILRKASYRAFTTWAHGHLGPGNRIPIPSCIVNMVRNKFPDDNQRYTGFYWSNDYPAIDMAYDG</sequence>
<dbReference type="OrthoDB" id="9898867at2759"/>
<keyword evidence="2" id="KW-1185">Reference proteome</keyword>
<dbReference type="InterPro" id="IPR046815">
    <property type="entry name" value="P2RX7_C"/>
</dbReference>
<dbReference type="AlphaFoldDB" id="A0A1L8EZL8"/>
<dbReference type="PANTHER" id="PTHR36981:SF11">
    <property type="entry name" value="P2X PURINOCEPTOR 7-LIKE"/>
    <property type="match status" value="1"/>
</dbReference>
<name>A0A1L8EZL8_XENLA</name>
<dbReference type="GeneID" id="108701749"/>
<reference evidence="3" key="1">
    <citation type="submission" date="2025-08" db="UniProtKB">
        <authorList>
            <consortium name="RefSeq"/>
        </authorList>
    </citation>
    <scope>IDENTIFICATION</scope>
    <source>
        <strain evidence="3">J_2021</strain>
        <tissue evidence="3">Erythrocytes</tissue>
    </source>
</reference>
<feature type="domain" description="P2X purinoreceptor 7 intracellular" evidence="1">
    <location>
        <begin position="43"/>
        <end position="185"/>
    </location>
</feature>
<dbReference type="Proteomes" id="UP000186698">
    <property type="component" value="Chromosome 9_10L"/>
</dbReference>
<dbReference type="RefSeq" id="XP_018092265.1">
    <property type="nucleotide sequence ID" value="XM_018236776.2"/>
</dbReference>
<dbReference type="PANTHER" id="PTHR36981">
    <property type="entry name" value="ZGC:195170"/>
    <property type="match status" value="1"/>
</dbReference>
<dbReference type="OMA" id="RESKCCK"/>
<evidence type="ECO:0000313" key="3">
    <source>
        <dbReference type="RefSeq" id="XP_018092265.1"/>
    </source>
</evidence>
<gene>
    <name evidence="3" type="primary">LOC108701749</name>
</gene>
<evidence type="ECO:0000259" key="1">
    <source>
        <dbReference type="Pfam" id="PF20478"/>
    </source>
</evidence>